<feature type="transmembrane region" description="Helical" evidence="1">
    <location>
        <begin position="293"/>
        <end position="313"/>
    </location>
</feature>
<dbReference type="InterPro" id="IPR036465">
    <property type="entry name" value="vWFA_dom_sf"/>
</dbReference>
<evidence type="ECO:0000259" key="2">
    <source>
        <dbReference type="Pfam" id="PF13519"/>
    </source>
</evidence>
<dbReference type="Gene3D" id="3.40.50.410">
    <property type="entry name" value="von Willebrand factor, type A domain"/>
    <property type="match status" value="1"/>
</dbReference>
<keyword evidence="1" id="KW-0472">Membrane</keyword>
<gene>
    <name evidence="3" type="ORF">ZMTM_06830</name>
</gene>
<protein>
    <recommendedName>
        <fullName evidence="2">VWFA domain-containing protein</fullName>
    </recommendedName>
</protein>
<sequence length="323" mass="36053">MKKVLAFLQDNYEAALYLGAVLLLLLAIFKPQIQLRQEVHNYLLLADVSQSMNAEDVRINKQNVSRMAYTRQLMKKIVETSPCGTYISLGVFAAEDVALLFMPLEVCANYDVINDSIDHLEWRMGWRGNSRLSFGVKAASTVFDSLNAPAQLLFFTDGDEAPKVNAINKLDLSGVQIGKNVTFVGIGGHEPVPIPRYNSNDKWVGYWSSDAKENSAGAVGVTYSDTSKDDPDPVVAYAEYDRYLSQLDDEYLKSLATEIGGQYIEGADKPDFYNYVQQQKPAASFVTAYSVRWLFLLLAAALIVLTYVPNILFRYAFMRKTGA</sequence>
<feature type="transmembrane region" description="Helical" evidence="1">
    <location>
        <begin position="12"/>
        <end position="29"/>
    </location>
</feature>
<keyword evidence="1" id="KW-0812">Transmembrane</keyword>
<dbReference type="Pfam" id="PF13519">
    <property type="entry name" value="VWA_2"/>
    <property type="match status" value="1"/>
</dbReference>
<organism evidence="3 4">
    <name type="scientific">Methyloradius palustris</name>
    <dbReference type="NCBI Taxonomy" id="2778876"/>
    <lineage>
        <taxon>Bacteria</taxon>
        <taxon>Pseudomonadati</taxon>
        <taxon>Pseudomonadota</taxon>
        <taxon>Betaproteobacteria</taxon>
        <taxon>Nitrosomonadales</taxon>
        <taxon>Methylophilaceae</taxon>
        <taxon>Methyloradius</taxon>
    </lineage>
</organism>
<evidence type="ECO:0000256" key="1">
    <source>
        <dbReference type="SAM" id="Phobius"/>
    </source>
</evidence>
<dbReference type="SUPFAM" id="SSF53300">
    <property type="entry name" value="vWA-like"/>
    <property type="match status" value="1"/>
</dbReference>
<proteinExistence type="predicted"/>
<dbReference type="CDD" id="cd00198">
    <property type="entry name" value="vWFA"/>
    <property type="match status" value="1"/>
</dbReference>
<dbReference type="Proteomes" id="UP000826722">
    <property type="component" value="Chromosome"/>
</dbReference>
<dbReference type="RefSeq" id="WP_221764957.1">
    <property type="nucleotide sequence ID" value="NZ_AP024110.1"/>
</dbReference>
<evidence type="ECO:0000313" key="3">
    <source>
        <dbReference type="EMBL" id="BCM24424.1"/>
    </source>
</evidence>
<dbReference type="KEGG" id="mpau:ZMTM_06830"/>
<dbReference type="AlphaFoldDB" id="A0A8D5FYE2"/>
<keyword evidence="4" id="KW-1185">Reference proteome</keyword>
<dbReference type="EMBL" id="AP024110">
    <property type="protein sequence ID" value="BCM24424.1"/>
    <property type="molecule type" value="Genomic_DNA"/>
</dbReference>
<dbReference type="InterPro" id="IPR002035">
    <property type="entry name" value="VWF_A"/>
</dbReference>
<feature type="domain" description="VWFA" evidence="2">
    <location>
        <begin position="43"/>
        <end position="158"/>
    </location>
</feature>
<accession>A0A8D5FYE2</accession>
<reference evidence="3" key="1">
    <citation type="journal article" date="2021" name="Arch. Microbiol.">
        <title>Methyloradius palustris gen. nov., sp. nov., a methanol-oxidizing bacterium isolated from snow.</title>
        <authorList>
            <person name="Miyadera T."/>
            <person name="Kojima H."/>
            <person name="Fukui M."/>
        </authorList>
    </citation>
    <scope>NUCLEOTIDE SEQUENCE</scope>
    <source>
        <strain evidence="3">Zm11</strain>
    </source>
</reference>
<keyword evidence="1" id="KW-1133">Transmembrane helix</keyword>
<name>A0A8D5FYE2_9PROT</name>
<evidence type="ECO:0000313" key="4">
    <source>
        <dbReference type="Proteomes" id="UP000826722"/>
    </source>
</evidence>